<dbReference type="Proteomes" id="UP000451354">
    <property type="component" value="Chromosome"/>
</dbReference>
<dbReference type="RefSeq" id="WP_154798169.1">
    <property type="nucleotide sequence ID" value="NZ_CP052757.1"/>
</dbReference>
<dbReference type="InterPro" id="IPR043777">
    <property type="entry name" value="DUF5719"/>
</dbReference>
<dbReference type="EMBL" id="CP052757">
    <property type="protein sequence ID" value="QJW36115.1"/>
    <property type="molecule type" value="Genomic_DNA"/>
</dbReference>
<sequence length="583" mass="57559">MPTDETAHEGGSRGAPPGRARAVLRRVTTTGAGLVGVLTVGAVAALGATGATFLPAAPAPADPVQQVTVEPAQELTVCPGPARLTDPETVGDAQFGPAPVGTTSALRAVVEGDGSAELGAFDGTATRDGAQELERSQGADATVATVEDPAEGAVLTVRPGADDAPRVAASIGSVTTAGDLRGLAAASCSRPGISQWLVGGSTQIGSSAQLVLQNPGLTPAVVQVDVWGQGGEAVLSGGGRHLVGPGEEVVTLVEAAAPEQRRLVVHVTASGGLVSAYLQHSTLDGLVPLGVDLVVPGAEPAQDLALAGVTSVGEAVDDPHAPQLRLLAPGETGGTARVTVYGEDGAVPLRGVEDVALTPGVVTDVSLGGLPEGSYAVAVHADVPVVAGASVDRRGEPDPDLLHEERQYDRAWIAARAVAPAPAGDPDGVGAPGDEDAARAGQVALVPGTTSELTLAAVPTTVVADGGDDPAGRLELRVRAYDEDGAEIGSTTVTLAAGTAQTLDPSTLRDQGSEAVVAAVTVDVVGPRGDLDPVWSVTASAGPPSGDDGDETPSLVSVLLPVTDAPAPGAVAVRATDTAGLGD</sequence>
<evidence type="ECO:0000313" key="3">
    <source>
        <dbReference type="Proteomes" id="UP000451354"/>
    </source>
</evidence>
<keyword evidence="3" id="KW-1185">Reference proteome</keyword>
<dbReference type="KEGG" id="cprt:FIC82_007780"/>
<dbReference type="AlphaFoldDB" id="A0A6M5UFR1"/>
<feature type="region of interest" description="Disordered" evidence="1">
    <location>
        <begin position="1"/>
        <end position="20"/>
    </location>
</feature>
<dbReference type="Pfam" id="PF18986">
    <property type="entry name" value="DUF5719"/>
    <property type="match status" value="1"/>
</dbReference>
<gene>
    <name evidence="2" type="ORF">FIC82_007780</name>
</gene>
<feature type="compositionally biased region" description="Basic and acidic residues" evidence="1">
    <location>
        <begin position="1"/>
        <end position="11"/>
    </location>
</feature>
<evidence type="ECO:0008006" key="4">
    <source>
        <dbReference type="Google" id="ProtNLM"/>
    </source>
</evidence>
<proteinExistence type="predicted"/>
<evidence type="ECO:0000256" key="1">
    <source>
        <dbReference type="SAM" id="MobiDB-lite"/>
    </source>
</evidence>
<evidence type="ECO:0000313" key="2">
    <source>
        <dbReference type="EMBL" id="QJW36115.1"/>
    </source>
</evidence>
<dbReference type="OrthoDB" id="3264966at2"/>
<reference evidence="2 3" key="1">
    <citation type="journal article" date="2022" name="Int. J. Syst. Evol. Microbiol.">
        <title>Cellulosimicrobium protaetiae sp. nov., isolated from the gut of the larva of Protaetia brevitarsis seulensis.</title>
        <authorList>
            <person name="Le Han H."/>
            <person name="Nguyen T.T.H."/>
            <person name="Li Z."/>
            <person name="Shin N.R."/>
            <person name="Kim S.G."/>
        </authorList>
    </citation>
    <scope>NUCLEOTIDE SEQUENCE [LARGE SCALE GENOMIC DNA]</scope>
    <source>
        <strain evidence="2 3">BI34</strain>
    </source>
</reference>
<name>A0A6M5UFR1_9MICO</name>
<protein>
    <recommendedName>
        <fullName evidence="4">Large extracellular alpha-helical protein</fullName>
    </recommendedName>
</protein>
<organism evidence="2 3">
    <name type="scientific">Cellulosimicrobium protaetiae</name>
    <dbReference type="NCBI Taxonomy" id="2587808"/>
    <lineage>
        <taxon>Bacteria</taxon>
        <taxon>Bacillati</taxon>
        <taxon>Actinomycetota</taxon>
        <taxon>Actinomycetes</taxon>
        <taxon>Micrococcales</taxon>
        <taxon>Promicromonosporaceae</taxon>
        <taxon>Cellulosimicrobium</taxon>
    </lineage>
</organism>
<accession>A0A6M5UFR1</accession>